<evidence type="ECO:0000256" key="2">
    <source>
        <dbReference type="SAM" id="SignalP"/>
    </source>
</evidence>
<dbReference type="Pfam" id="PF13432">
    <property type="entry name" value="TPR_16"/>
    <property type="match status" value="1"/>
</dbReference>
<evidence type="ECO:0000259" key="3">
    <source>
        <dbReference type="PROSITE" id="PS50990"/>
    </source>
</evidence>
<organism evidence="4 5">
    <name type="scientific">Vreelandella malpeensis</name>
    <dbReference type="NCBI Taxonomy" id="1172368"/>
    <lineage>
        <taxon>Bacteria</taxon>
        <taxon>Pseudomonadati</taxon>
        <taxon>Pseudomonadota</taxon>
        <taxon>Gammaproteobacteria</taxon>
        <taxon>Oceanospirillales</taxon>
        <taxon>Halomonadaceae</taxon>
        <taxon>Vreelandella</taxon>
    </lineage>
</organism>
<dbReference type="InterPro" id="IPR011990">
    <property type="entry name" value="TPR-like_helical_dom_sf"/>
</dbReference>
<dbReference type="Gene3D" id="3.90.70.10">
    <property type="entry name" value="Cysteine proteinases"/>
    <property type="match status" value="1"/>
</dbReference>
<dbReference type="PROSITE" id="PS51257">
    <property type="entry name" value="PROKAR_LIPOPROTEIN"/>
    <property type="match status" value="1"/>
</dbReference>
<feature type="chain" id="PRO_5045837333" evidence="2">
    <location>
        <begin position="25"/>
        <end position="307"/>
    </location>
</feature>
<keyword evidence="5" id="KW-1185">Reference proteome</keyword>
<dbReference type="NCBIfam" id="NF033920">
    <property type="entry name" value="C39_PA2778_fam"/>
    <property type="match status" value="1"/>
</dbReference>
<dbReference type="InterPro" id="IPR039564">
    <property type="entry name" value="Peptidase_C39-like"/>
</dbReference>
<evidence type="ECO:0000313" key="4">
    <source>
        <dbReference type="EMBL" id="MCB8890312.1"/>
    </source>
</evidence>
<reference evidence="4 5" key="1">
    <citation type="journal article" date="2021" name="Sci. Rep.">
        <title>Genome analysis of a halophilic bacterium Halomonas malpeensis YU-PRIM-29(T) reveals its exopolysaccharide and pigment producing capabilities.</title>
        <authorList>
            <person name="Athmika"/>
            <person name="Ghate S.D."/>
            <person name="Arun A.B."/>
            <person name="Rao S.S."/>
            <person name="Kumar S.T.A."/>
            <person name="Kandiyil M.K."/>
            <person name="Saptami K."/>
            <person name="Rekha P.D."/>
        </authorList>
    </citation>
    <scope>NUCLEOTIDE SEQUENCE [LARGE SCALE GENOMIC DNA]</scope>
    <source>
        <strain evidence="5">prim 29</strain>
    </source>
</reference>
<accession>A0ABS8DVF3</accession>
<dbReference type="Gene3D" id="1.25.40.10">
    <property type="entry name" value="Tetratricopeptide repeat domain"/>
    <property type="match status" value="1"/>
</dbReference>
<evidence type="ECO:0000256" key="1">
    <source>
        <dbReference type="PROSITE-ProRule" id="PRU00339"/>
    </source>
</evidence>
<gene>
    <name evidence="4" type="ORF">GEV37_14430</name>
</gene>
<dbReference type="PROSITE" id="PS50005">
    <property type="entry name" value="TPR"/>
    <property type="match status" value="1"/>
</dbReference>
<evidence type="ECO:0000313" key="5">
    <source>
        <dbReference type="Proteomes" id="UP001319882"/>
    </source>
</evidence>
<feature type="repeat" description="TPR" evidence="1">
    <location>
        <begin position="231"/>
        <end position="264"/>
    </location>
</feature>
<dbReference type="InterPro" id="IPR039563">
    <property type="entry name" value="Peptidase_C39_single_dom"/>
</dbReference>
<proteinExistence type="predicted"/>
<comment type="caution">
    <text evidence="4">The sequence shown here is derived from an EMBL/GenBank/DDBJ whole genome shotgun (WGS) entry which is preliminary data.</text>
</comment>
<dbReference type="PROSITE" id="PS50990">
    <property type="entry name" value="PEPTIDASE_C39"/>
    <property type="match status" value="1"/>
</dbReference>
<name>A0ABS8DVF3_9GAMM</name>
<keyword evidence="1" id="KW-0802">TPR repeat</keyword>
<dbReference type="Proteomes" id="UP001319882">
    <property type="component" value="Unassembled WGS sequence"/>
</dbReference>
<feature type="signal peptide" evidence="2">
    <location>
        <begin position="1"/>
        <end position="24"/>
    </location>
</feature>
<dbReference type="SUPFAM" id="SSF48452">
    <property type="entry name" value="TPR-like"/>
    <property type="match status" value="1"/>
</dbReference>
<protein>
    <submittedName>
        <fullName evidence="4">PA2778 family cysteine peptidase</fullName>
    </submittedName>
</protein>
<dbReference type="SMART" id="SM00028">
    <property type="entry name" value="TPR"/>
    <property type="match status" value="2"/>
</dbReference>
<dbReference type="Pfam" id="PF13529">
    <property type="entry name" value="Peptidase_C39_2"/>
    <property type="match status" value="1"/>
</dbReference>
<dbReference type="CDD" id="cd02549">
    <property type="entry name" value="Peptidase_C39A"/>
    <property type="match status" value="1"/>
</dbReference>
<keyword evidence="2" id="KW-0732">Signal</keyword>
<dbReference type="InterPro" id="IPR019734">
    <property type="entry name" value="TPR_rpt"/>
</dbReference>
<feature type="domain" description="Peptidase C39" evidence="3">
    <location>
        <begin position="51"/>
        <end position="182"/>
    </location>
</feature>
<sequence length="307" mass="33450">MTRCLFNARLAGVFMLALVLSACARTPVLLDSTREEIAPRTELGEVPFYAQTEYQCGPASLAMVLEHQGETASIEALIRQVYVPGREGSLQPEMLAAVRRHGLIAYPIRPTLDALLAHLDADEPVVVLQNLSLPLYPMWHYAVAIGYDLPRETLILRSGEIPRHTLSLARFDATWARSQRWGFVVKPPGELATGVSVRSAIEAISAFEAVQGPSTALDSWQALVERHPDSALGWFALGNARYADGKPGEAVDAFETATRQDPALGAAWLNLGLLLTQLDQPGAITAFERAAALEGPWQSKAREHLGH</sequence>
<dbReference type="EMBL" id="WHVL01000006">
    <property type="protein sequence ID" value="MCB8890312.1"/>
    <property type="molecule type" value="Genomic_DNA"/>
</dbReference>
<dbReference type="InterPro" id="IPR005074">
    <property type="entry name" value="Peptidase_C39"/>
</dbReference>